<sequence>MDLNDIKNYIENKIEENLNLDYKASGSLQKSDAKTNEISKDVSAFANSDGGIIVYGIKEHQINRHLPDSIDPVDRKLISKEWLEQIIQSKIRPRIDGIIIHSITVDENSDQVVYAVEIPKSNTAHQAHDKRYYKRFNFNSEPMYDYEIRDVLNRTKAPIIDIELEIIKTTREIKKPFGLPEFTFGQNGKAVKAPEPVKEYKTQYTLRVYARNTGKILANYLNAYLKIPEIHLTDDYENQNGITNLFMENTIRDIVDSKWVADIGGGYSIPKYGPSRYDPILPTRSLMLKDIKIQDSVFDSDIDLEWVVYCDNAEPRNGSHKISNIKIFNE</sequence>
<evidence type="ECO:0000313" key="3">
    <source>
        <dbReference type="Proteomes" id="UP000663440"/>
    </source>
</evidence>
<dbReference type="PANTHER" id="PTHR30595:SF6">
    <property type="entry name" value="SCHLAFEN ALBA-2 DOMAIN-CONTAINING PROTEIN"/>
    <property type="match status" value="1"/>
</dbReference>
<dbReference type="GO" id="GO:0005524">
    <property type="term" value="F:ATP binding"/>
    <property type="evidence" value="ECO:0007669"/>
    <property type="project" value="UniProtKB-KW"/>
</dbReference>
<dbReference type="PANTHER" id="PTHR30595">
    <property type="entry name" value="GLPR-RELATED TRANSCRIPTIONAL REPRESSOR"/>
    <property type="match status" value="1"/>
</dbReference>
<feature type="domain" description="Schlafen AlbA-2" evidence="1">
    <location>
        <begin position="16"/>
        <end position="143"/>
    </location>
</feature>
<evidence type="ECO:0000313" key="2">
    <source>
        <dbReference type="EMBL" id="QSW89588.1"/>
    </source>
</evidence>
<dbReference type="Gene3D" id="3.30.950.30">
    <property type="entry name" value="Schlafen, AAA domain"/>
    <property type="match status" value="1"/>
</dbReference>
<dbReference type="InterPro" id="IPR007421">
    <property type="entry name" value="Schlafen_AlbA_2_dom"/>
</dbReference>
<dbReference type="Proteomes" id="UP000663440">
    <property type="component" value="Chromosome"/>
</dbReference>
<reference evidence="2 3" key="1">
    <citation type="submission" date="2021-03" db="EMBL/GenBank/DDBJ databases">
        <title>Flavobacterium kribbensis sp. nov, an endophytic bacteria, isolated from soybean.</title>
        <authorList>
            <person name="Lee J."/>
            <person name="Seo J."/>
        </authorList>
    </citation>
    <scope>NUCLEOTIDE SEQUENCE [LARGE SCALE GENOMIC DNA]</scope>
    <source>
        <strain evidence="2 3">BB8</strain>
    </source>
</reference>
<dbReference type="RefSeq" id="WP_207296775.1">
    <property type="nucleotide sequence ID" value="NZ_CP071448.1"/>
</dbReference>
<proteinExistence type="predicted"/>
<dbReference type="Pfam" id="PF04326">
    <property type="entry name" value="SLFN_AlbA_2"/>
    <property type="match status" value="1"/>
</dbReference>
<dbReference type="InterPro" id="IPR038461">
    <property type="entry name" value="Schlafen_AlbA_2_dom_sf"/>
</dbReference>
<keyword evidence="2" id="KW-0547">Nucleotide-binding</keyword>
<name>A0ABX7QGI5_9FLAO</name>
<keyword evidence="3" id="KW-1185">Reference proteome</keyword>
<protein>
    <submittedName>
        <fullName evidence="2">ATP-binding protein</fullName>
    </submittedName>
</protein>
<keyword evidence="2" id="KW-0067">ATP-binding</keyword>
<organism evidence="2 3">
    <name type="scientific">Flavobacterium endoglycinae</name>
    <dbReference type="NCBI Taxonomy" id="2816357"/>
    <lineage>
        <taxon>Bacteria</taxon>
        <taxon>Pseudomonadati</taxon>
        <taxon>Bacteroidota</taxon>
        <taxon>Flavobacteriia</taxon>
        <taxon>Flavobacteriales</taxon>
        <taxon>Flavobacteriaceae</taxon>
        <taxon>Flavobacterium</taxon>
    </lineage>
</organism>
<dbReference type="EMBL" id="CP071448">
    <property type="protein sequence ID" value="QSW89588.1"/>
    <property type="molecule type" value="Genomic_DNA"/>
</dbReference>
<evidence type="ECO:0000259" key="1">
    <source>
        <dbReference type="Pfam" id="PF04326"/>
    </source>
</evidence>
<gene>
    <name evidence="2" type="ORF">J0383_01930</name>
</gene>
<accession>A0ABX7QGI5</accession>